<dbReference type="EMBL" id="OVTA01000077">
    <property type="protein sequence ID" value="SPS02526.1"/>
    <property type="molecule type" value="Genomic_DNA"/>
</dbReference>
<protein>
    <recommendedName>
        <fullName evidence="3">Integrase</fullName>
    </recommendedName>
</protein>
<accession>A0A375JFZ0</accession>
<evidence type="ECO:0000313" key="2">
    <source>
        <dbReference type="Proteomes" id="UP000256805"/>
    </source>
</evidence>
<dbReference type="AlphaFoldDB" id="A0A375JFZ0"/>
<organism evidence="1 2">
    <name type="scientific">Cupriavidus taiwanensis</name>
    <dbReference type="NCBI Taxonomy" id="164546"/>
    <lineage>
        <taxon>Bacteria</taxon>
        <taxon>Pseudomonadati</taxon>
        <taxon>Pseudomonadota</taxon>
        <taxon>Betaproteobacteria</taxon>
        <taxon>Burkholderiales</taxon>
        <taxon>Burkholderiaceae</taxon>
        <taxon>Cupriavidus</taxon>
    </lineage>
</organism>
<name>A0A375JFZ0_9BURK</name>
<sequence length="250" mass="27279">MTLHRRISLRTRFAAAPESVLPAGRARSRRTALIAVAQDPRRAATPKELIEAAVALVNDASGELVLSAEVQHELDAALGRIVRIFAKPTHPLPTRRVVDAGELGAHAGGAAPPDPLQEARERGRLAAAQEWERPENLSLKDAALYAGRSDRAINQDRQAGRLYALVLPGRERGYRYPSWQFHVDSERLAGVLAPFVAARASSWVVHNFLHRPQEGLAGRTPADWIADAAAPIDAVVRLVEARYRDEQGTA</sequence>
<proteinExistence type="predicted"/>
<evidence type="ECO:0008006" key="3">
    <source>
        <dbReference type="Google" id="ProtNLM"/>
    </source>
</evidence>
<gene>
    <name evidence="1" type="ORF">CBM2634_U140006</name>
</gene>
<dbReference type="Proteomes" id="UP000256805">
    <property type="component" value="Unassembled WGS sequence"/>
</dbReference>
<dbReference type="RefSeq" id="WP_147311546.1">
    <property type="nucleotide sequence ID" value="NZ_OVTA01000077.1"/>
</dbReference>
<reference evidence="1 2" key="1">
    <citation type="submission" date="2018-01" db="EMBL/GenBank/DDBJ databases">
        <authorList>
            <person name="Gaut B.S."/>
            <person name="Morton B.R."/>
            <person name="Clegg M.T."/>
            <person name="Duvall M.R."/>
        </authorList>
    </citation>
    <scope>NUCLEOTIDE SEQUENCE [LARGE SCALE GENOMIC DNA]</scope>
    <source>
        <strain evidence="1">Cupriavidus taiwanensis cmp 52</strain>
    </source>
</reference>
<evidence type="ECO:0000313" key="1">
    <source>
        <dbReference type="EMBL" id="SPS02526.1"/>
    </source>
</evidence>